<dbReference type="Proteomes" id="UP000699042">
    <property type="component" value="Unassembled WGS sequence"/>
</dbReference>
<feature type="transmembrane region" description="Helical" evidence="9">
    <location>
        <begin position="1326"/>
        <end position="1348"/>
    </location>
</feature>
<name>A0A9P7U961_9PEZI</name>
<gene>
    <name evidence="12" type="ORF">JMJ77_009161</name>
</gene>
<dbReference type="InterPro" id="IPR003819">
    <property type="entry name" value="TauD/TfdA-like"/>
</dbReference>
<dbReference type="PROSITE" id="PS50048">
    <property type="entry name" value="ZN2_CY6_FUNGAL_2"/>
    <property type="match status" value="1"/>
</dbReference>
<dbReference type="Pfam" id="PF02668">
    <property type="entry name" value="TauD"/>
    <property type="match status" value="1"/>
</dbReference>
<dbReference type="PROSITE" id="PS00463">
    <property type="entry name" value="ZN2_CY6_FUNGAL_1"/>
    <property type="match status" value="1"/>
</dbReference>
<dbReference type="InterPro" id="IPR036864">
    <property type="entry name" value="Zn2-C6_fun-type_DNA-bd_sf"/>
</dbReference>
<dbReference type="FunFam" id="1.20.1250.20:FF:000068">
    <property type="entry name" value="MFS general substrate transporter"/>
    <property type="match status" value="1"/>
</dbReference>
<feature type="transmembrane region" description="Helical" evidence="9">
    <location>
        <begin position="1022"/>
        <end position="1046"/>
    </location>
</feature>
<dbReference type="CDD" id="cd00067">
    <property type="entry name" value="GAL4"/>
    <property type="match status" value="1"/>
</dbReference>
<feature type="transmembrane region" description="Helical" evidence="9">
    <location>
        <begin position="1090"/>
        <end position="1112"/>
    </location>
</feature>
<reference evidence="12" key="1">
    <citation type="submission" date="2021-05" db="EMBL/GenBank/DDBJ databases">
        <title>Comparative genomics of three Colletotrichum scovillei strains and genetic complementation revealed genes involved fungal growth and virulence on chili pepper.</title>
        <authorList>
            <person name="Hsieh D.-K."/>
            <person name="Chuang S.-C."/>
            <person name="Chen C.-Y."/>
            <person name="Chao Y.-T."/>
            <person name="Lu M.-Y.J."/>
            <person name="Lee M.-H."/>
            <person name="Shih M.-C."/>
        </authorList>
    </citation>
    <scope>NUCLEOTIDE SEQUENCE</scope>
    <source>
        <strain evidence="12">Coll-153</strain>
    </source>
</reference>
<sequence>MSTVSITPTAAPTPGPWGRGLGLCSGQREPDYDLLQPFETMPEEMSGSTLWVKEELSQNTGRWLYYLTEDQVKHVIAAVRDIENRGFQLSEVDKTTFELPGPFVDFLYSIRDQLINGIGFVVLRGLPVESWTTRQASIAYLGIGSYIGRRLSQNRLGHMLGHIKDLAEGKEVNGEGRMYRTQKAQTYHTDESDIVGLLCLHQAMEGGESQVVSSHNIYNTLRRERPDVLHQLCLPHWFYDRKGETSEGEKGWMRTPGYYYYKEKLSMKWDSYYVGALQRFWDAGLLPQYTDAQREAIQVMEEMCRRLSLEMTLQQGDIQFVANTHNLHARSAYKDDNDVTKKRWLQRLWLATSEEEGGWPLPFADSRRLDEAPVRASHRRSAPEHDPTMPPPKSGQRSMTFTGCWTCKRRKVKCDERSSGCGNCEKMKIPCEGYGIKLQWINVSNPFLEQEKPGSSSNGRGRIRIESTRSQKDATASPIYTDCASSSPSFSTAREDGSPNQIGLDVELIRTLEDDHATPEFQLQEEFSSSLGDIAELIEDSIELLPMQPQNDISYMRLPRRISTSISGDAVIDRLMHHYVENIASLLQPIPHPQNPYRKLYVPAALQAISEWLPKAKMATPTVSSVIFHSLIASSAFHLGNCGPEQAKYLALGSQHRQVALHCLQSAINPAMATSEYKLLMVAMLSMVTISNFTTGSDADFVVHLQGTKQLRKTRRRWKVISRATRQLNEISDFLYLLTRTVSFSFTPGPWPSEGAEDIDEPIASQAEPDSCFGYMYGITPAIAVDIEETCRLAEYLLWYEGTEEPIPEGLLEACESLGDRLCNWSLDLEDVRQAMNQDAETLEIFQHHANAWHLAAVIYYHRRIQKCHSENHQQLLAEIAEHMHAVEDIKTRSKSTKTNFMAPITWPAFVASCDASDRGPWEHWWERIKCYRVANSRTQWKVVQRGNIGNAKIEGLQEDLGMTADQYNWCLTVFFFTYAAFEVPSNLLLKKLRPSVWLPTIMVAWGLVMTLMGIVKNYHGLLIARIFLGVTEAGLFPGVAYYLTMWYCRHEIQLRQAMFFSAASIAGAFSGLLAFAISKMDGIGGLEGWRWIFILEGIVTVLVAVMAFFALHDFPETAKFLTEEERAFIVFRLKYQGQVQGKQENRVQVAEAEEFKWKYVVDAFSDWQIWINIFVYWGIVCPLYGISLFLPTIIRNLNYTSSTAQLMTVPIYITAAILAVIVAYVSDRVGKRSPFIVGFLCMMIVGFSMCISSSNPKVVYGGVFIAACSIYPAFPGVISWLSNNLAGSYKRSAGMALQIGVGNLGGAMASNFYRQKDGPRYILGHALELGFISVGIIAALVLIFSYIGINKKRDRKMAAGEDSKFTAEELSGQGDRAVTFRYMW</sequence>
<dbReference type="GO" id="GO:0000981">
    <property type="term" value="F:DNA-binding transcription factor activity, RNA polymerase II-specific"/>
    <property type="evidence" value="ECO:0007669"/>
    <property type="project" value="InterPro"/>
</dbReference>
<keyword evidence="13" id="KW-1185">Reference proteome</keyword>
<dbReference type="Pfam" id="PF07690">
    <property type="entry name" value="MFS_1"/>
    <property type="match status" value="1"/>
</dbReference>
<feature type="compositionally biased region" description="Polar residues" evidence="8">
    <location>
        <begin position="483"/>
        <end position="492"/>
    </location>
</feature>
<dbReference type="GO" id="GO:0008270">
    <property type="term" value="F:zinc ion binding"/>
    <property type="evidence" value="ECO:0007669"/>
    <property type="project" value="InterPro"/>
</dbReference>
<dbReference type="SUPFAM" id="SSF103473">
    <property type="entry name" value="MFS general substrate transporter"/>
    <property type="match status" value="1"/>
</dbReference>
<dbReference type="PANTHER" id="PTHR43791:SF18">
    <property type="entry name" value="NICOTINIC ACID TRANSPORTER TNA1, PUTATIVE (AFU_ORTHOLOGUE AFUA_3G03820)-RELATED"/>
    <property type="match status" value="1"/>
</dbReference>
<feature type="transmembrane region" description="Helical" evidence="9">
    <location>
        <begin position="1261"/>
        <end position="1282"/>
    </location>
</feature>
<evidence type="ECO:0000256" key="8">
    <source>
        <dbReference type="SAM" id="MobiDB-lite"/>
    </source>
</evidence>
<evidence type="ECO:0000256" key="7">
    <source>
        <dbReference type="ARBA" id="ARBA00023242"/>
    </source>
</evidence>
<dbReference type="InterPro" id="IPR011701">
    <property type="entry name" value="MFS"/>
</dbReference>
<keyword evidence="6 9" id="KW-0472">Membrane</keyword>
<evidence type="ECO:0000256" key="1">
    <source>
        <dbReference type="ARBA" id="ARBA00004141"/>
    </source>
</evidence>
<evidence type="ECO:0000256" key="3">
    <source>
        <dbReference type="ARBA" id="ARBA00022692"/>
    </source>
</evidence>
<keyword evidence="4 9" id="KW-1133">Transmembrane helix</keyword>
<evidence type="ECO:0000313" key="13">
    <source>
        <dbReference type="Proteomes" id="UP000699042"/>
    </source>
</evidence>
<keyword evidence="7" id="KW-0539">Nucleus</keyword>
<evidence type="ECO:0000256" key="9">
    <source>
        <dbReference type="SAM" id="Phobius"/>
    </source>
</evidence>
<dbReference type="Gene3D" id="4.10.240.10">
    <property type="entry name" value="Zn(2)-C6 fungal-type DNA-binding domain"/>
    <property type="match status" value="1"/>
</dbReference>
<keyword evidence="2" id="KW-0813">Transport</keyword>
<keyword evidence="5" id="KW-0560">Oxidoreductase</keyword>
<dbReference type="FunFam" id="1.20.1250.20:FF:000034">
    <property type="entry name" value="MFS general substrate transporter"/>
    <property type="match status" value="1"/>
</dbReference>
<dbReference type="Pfam" id="PF00172">
    <property type="entry name" value="Zn_clus"/>
    <property type="match status" value="1"/>
</dbReference>
<dbReference type="Pfam" id="PF11951">
    <property type="entry name" value="Fungal_trans_2"/>
    <property type="match status" value="1"/>
</dbReference>
<dbReference type="CDD" id="cd17327">
    <property type="entry name" value="MFS_FEN2_like"/>
    <property type="match status" value="1"/>
</dbReference>
<feature type="domain" description="Major facilitator superfamily (MFS) profile" evidence="11">
    <location>
        <begin position="901"/>
        <end position="1354"/>
    </location>
</feature>
<dbReference type="GO" id="GO:0016020">
    <property type="term" value="C:membrane"/>
    <property type="evidence" value="ECO:0007669"/>
    <property type="project" value="UniProtKB-SubCell"/>
</dbReference>
<dbReference type="InterPro" id="IPR001138">
    <property type="entry name" value="Zn2Cys6_DnaBD"/>
</dbReference>
<dbReference type="SUPFAM" id="SSF57701">
    <property type="entry name" value="Zn2/Cys6 DNA-binding domain"/>
    <property type="match status" value="1"/>
</dbReference>
<evidence type="ECO:0000256" key="5">
    <source>
        <dbReference type="ARBA" id="ARBA00023002"/>
    </source>
</evidence>
<accession>A0A9P7U961</accession>
<dbReference type="Gene3D" id="3.60.130.10">
    <property type="entry name" value="Clavaminate synthase-like"/>
    <property type="match status" value="1"/>
</dbReference>
<dbReference type="PROSITE" id="PS50850">
    <property type="entry name" value="MFS"/>
    <property type="match status" value="1"/>
</dbReference>
<organism evidence="12 13">
    <name type="scientific">Colletotrichum scovillei</name>
    <dbReference type="NCBI Taxonomy" id="1209932"/>
    <lineage>
        <taxon>Eukaryota</taxon>
        <taxon>Fungi</taxon>
        <taxon>Dikarya</taxon>
        <taxon>Ascomycota</taxon>
        <taxon>Pezizomycotina</taxon>
        <taxon>Sordariomycetes</taxon>
        <taxon>Hypocreomycetidae</taxon>
        <taxon>Glomerellales</taxon>
        <taxon>Glomerellaceae</taxon>
        <taxon>Colletotrichum</taxon>
        <taxon>Colletotrichum acutatum species complex</taxon>
    </lineage>
</organism>
<dbReference type="PANTHER" id="PTHR43791">
    <property type="entry name" value="PERMEASE-RELATED"/>
    <property type="match status" value="1"/>
</dbReference>
<protein>
    <submittedName>
        <fullName evidence="12">Major facilitator superfamily transporter</fullName>
    </submittedName>
</protein>
<dbReference type="Gene3D" id="1.20.1250.20">
    <property type="entry name" value="MFS general substrate transporter like domains"/>
    <property type="match status" value="2"/>
</dbReference>
<evidence type="ECO:0000313" key="12">
    <source>
        <dbReference type="EMBL" id="KAG7045073.1"/>
    </source>
</evidence>
<dbReference type="InterPro" id="IPR021858">
    <property type="entry name" value="Fun_TF"/>
</dbReference>
<dbReference type="SUPFAM" id="SSF51197">
    <property type="entry name" value="Clavaminate synthase-like"/>
    <property type="match status" value="1"/>
</dbReference>
<dbReference type="EMBL" id="JAESDN010000009">
    <property type="protein sequence ID" value="KAG7045073.1"/>
    <property type="molecule type" value="Genomic_DNA"/>
</dbReference>
<feature type="transmembrane region" description="Helical" evidence="9">
    <location>
        <begin position="997"/>
        <end position="1016"/>
    </location>
</feature>
<feature type="region of interest" description="Disordered" evidence="8">
    <location>
        <begin position="371"/>
        <end position="397"/>
    </location>
</feature>
<feature type="region of interest" description="Disordered" evidence="8">
    <location>
        <begin position="1"/>
        <end position="21"/>
    </location>
</feature>
<keyword evidence="3 9" id="KW-0812">Transmembrane</keyword>
<comment type="caution">
    <text evidence="12">The sequence shown here is derived from an EMBL/GenBank/DDBJ whole genome shotgun (WGS) entry which is preliminary data.</text>
</comment>
<dbReference type="InterPro" id="IPR042098">
    <property type="entry name" value="TauD-like_sf"/>
</dbReference>
<feature type="region of interest" description="Disordered" evidence="8">
    <location>
        <begin position="449"/>
        <end position="498"/>
    </location>
</feature>
<comment type="subcellular location">
    <subcellularLocation>
        <location evidence="1">Membrane</location>
        <topology evidence="1">Multi-pass membrane protein</topology>
    </subcellularLocation>
</comment>
<evidence type="ECO:0000256" key="6">
    <source>
        <dbReference type="ARBA" id="ARBA00023136"/>
    </source>
</evidence>
<dbReference type="InterPro" id="IPR036259">
    <property type="entry name" value="MFS_trans_sf"/>
</dbReference>
<feature type="transmembrane region" description="Helical" evidence="9">
    <location>
        <begin position="1058"/>
        <end position="1078"/>
    </location>
</feature>
<dbReference type="GO" id="GO:0022857">
    <property type="term" value="F:transmembrane transporter activity"/>
    <property type="evidence" value="ECO:0007669"/>
    <property type="project" value="InterPro"/>
</dbReference>
<feature type="transmembrane region" description="Helical" evidence="9">
    <location>
        <begin position="1207"/>
        <end position="1227"/>
    </location>
</feature>
<feature type="compositionally biased region" description="Basic and acidic residues" evidence="8">
    <location>
        <begin position="463"/>
        <end position="472"/>
    </location>
</feature>
<evidence type="ECO:0000256" key="4">
    <source>
        <dbReference type="ARBA" id="ARBA00022989"/>
    </source>
</evidence>
<dbReference type="GO" id="GO:0016491">
    <property type="term" value="F:oxidoreductase activity"/>
    <property type="evidence" value="ECO:0007669"/>
    <property type="project" value="UniProtKB-KW"/>
</dbReference>
<proteinExistence type="predicted"/>
<evidence type="ECO:0000256" key="2">
    <source>
        <dbReference type="ARBA" id="ARBA00022448"/>
    </source>
</evidence>
<feature type="transmembrane region" description="Helical" evidence="9">
    <location>
        <begin position="1175"/>
        <end position="1195"/>
    </location>
</feature>
<dbReference type="SMART" id="SM00066">
    <property type="entry name" value="GAL4"/>
    <property type="match status" value="1"/>
</dbReference>
<feature type="transmembrane region" description="Helical" evidence="9">
    <location>
        <begin position="1236"/>
        <end position="1255"/>
    </location>
</feature>
<evidence type="ECO:0000259" key="11">
    <source>
        <dbReference type="PROSITE" id="PS50850"/>
    </source>
</evidence>
<feature type="compositionally biased region" description="Polar residues" evidence="8">
    <location>
        <begin position="449"/>
        <end position="459"/>
    </location>
</feature>
<dbReference type="InterPro" id="IPR020846">
    <property type="entry name" value="MFS_dom"/>
</dbReference>
<feature type="domain" description="Zn(2)-C6 fungal-type" evidence="10">
    <location>
        <begin position="403"/>
        <end position="431"/>
    </location>
</feature>
<evidence type="ECO:0000259" key="10">
    <source>
        <dbReference type="PROSITE" id="PS50048"/>
    </source>
</evidence>